<keyword evidence="3" id="KW-1185">Reference proteome</keyword>
<accession>W1PIK1</accession>
<dbReference type="AlphaFoldDB" id="W1PIK1"/>
<dbReference type="HOGENOM" id="CLU_171340_0_0_1"/>
<dbReference type="EMBL" id="KI393609">
    <property type="protein sequence ID" value="ERN07823.1"/>
    <property type="molecule type" value="Genomic_DNA"/>
</dbReference>
<evidence type="ECO:0000313" key="2">
    <source>
        <dbReference type="EMBL" id="ERN07823.1"/>
    </source>
</evidence>
<dbReference type="OrthoDB" id="772152at2759"/>
<keyword evidence="1" id="KW-1133">Transmembrane helix</keyword>
<dbReference type="Proteomes" id="UP000017836">
    <property type="component" value="Unassembled WGS sequence"/>
</dbReference>
<keyword evidence="1" id="KW-0812">Transmembrane</keyword>
<feature type="transmembrane region" description="Helical" evidence="1">
    <location>
        <begin position="12"/>
        <end position="30"/>
    </location>
</feature>
<dbReference type="PANTHER" id="PTHR35462">
    <property type="match status" value="1"/>
</dbReference>
<gene>
    <name evidence="2" type="ORF">AMTR_s00012p00178170</name>
</gene>
<dbReference type="eggNOG" id="ENOG502S5MD">
    <property type="taxonomic scope" value="Eukaryota"/>
</dbReference>
<proteinExistence type="predicted"/>
<evidence type="ECO:0000256" key="1">
    <source>
        <dbReference type="SAM" id="Phobius"/>
    </source>
</evidence>
<reference evidence="3" key="1">
    <citation type="journal article" date="2013" name="Science">
        <title>The Amborella genome and the evolution of flowering plants.</title>
        <authorList>
            <consortium name="Amborella Genome Project"/>
        </authorList>
    </citation>
    <scope>NUCLEOTIDE SEQUENCE [LARGE SCALE GENOMIC DNA]</scope>
</reference>
<sequence length="111" mass="12126">MENGDDWLALDKAYHFLFCFFIVVFVSQMAKFSRNPLVRRRGIWLGSLLSLVAGAAKEIGDEMGYWHSAGGSLKDGVADIAGVLLASSSLFLLESMRKPMGLGQNQGVLMV</sequence>
<organism evidence="2 3">
    <name type="scientific">Amborella trichopoda</name>
    <dbReference type="NCBI Taxonomy" id="13333"/>
    <lineage>
        <taxon>Eukaryota</taxon>
        <taxon>Viridiplantae</taxon>
        <taxon>Streptophyta</taxon>
        <taxon>Embryophyta</taxon>
        <taxon>Tracheophyta</taxon>
        <taxon>Spermatophyta</taxon>
        <taxon>Magnoliopsida</taxon>
        <taxon>Amborellales</taxon>
        <taxon>Amborellaceae</taxon>
        <taxon>Amborella</taxon>
    </lineage>
</organism>
<name>W1PIK1_AMBTC</name>
<evidence type="ECO:0000313" key="3">
    <source>
        <dbReference type="Proteomes" id="UP000017836"/>
    </source>
</evidence>
<dbReference type="PANTHER" id="PTHR35462:SF2">
    <property type="entry name" value="TRANSMEMBRANE PROTEIN"/>
    <property type="match status" value="1"/>
</dbReference>
<keyword evidence="1" id="KW-0472">Membrane</keyword>
<dbReference type="OMA" id="METQFHG"/>
<dbReference type="Gramene" id="ERN07823">
    <property type="protein sequence ID" value="ERN07823"/>
    <property type="gene ID" value="AMTR_s00012p00178170"/>
</dbReference>
<dbReference type="KEGG" id="atr:18436058"/>
<protein>
    <recommendedName>
        <fullName evidence="4">Transmembrane protein</fullName>
    </recommendedName>
</protein>
<evidence type="ECO:0008006" key="4">
    <source>
        <dbReference type="Google" id="ProtNLM"/>
    </source>
</evidence>